<dbReference type="Proteomes" id="UP000254156">
    <property type="component" value="Unassembled WGS sequence"/>
</dbReference>
<dbReference type="EMBL" id="JRFA01000002">
    <property type="protein sequence ID" value="KGN76319.1"/>
    <property type="molecule type" value="Genomic_DNA"/>
</dbReference>
<dbReference type="OrthoDB" id="7757946at2"/>
<dbReference type="EMBL" id="UGTF01000002">
    <property type="protein sequence ID" value="SUB89492.1"/>
    <property type="molecule type" value="Genomic_DNA"/>
</dbReference>
<dbReference type="Proteomes" id="UP000030103">
    <property type="component" value="Unassembled WGS sequence"/>
</dbReference>
<reference evidence="1 3" key="1">
    <citation type="submission" date="2014-09" db="EMBL/GenBank/DDBJ databases">
        <title>Draft Genome Sequence of Porphyromonas macacae COT-192_OH2859.</title>
        <authorList>
            <person name="Wallis C."/>
            <person name="Deusch O."/>
            <person name="O'Flynn C."/>
            <person name="Davis I."/>
            <person name="Horsfall A."/>
            <person name="Kirkwood N."/>
            <person name="Harris S."/>
            <person name="Eisen J.A."/>
            <person name="Coil D.A."/>
            <person name="Darling A.E."/>
            <person name="Jospin G."/>
            <person name="Alexiev A."/>
        </authorList>
    </citation>
    <scope>NUCLEOTIDE SEQUENCE [LARGE SCALE GENOMIC DNA]</scope>
    <source>
        <strain evidence="3">COT-192 OH2859</strain>
        <strain evidence="1">COT-192_OH2859</strain>
    </source>
</reference>
<evidence type="ECO:0000313" key="2">
    <source>
        <dbReference type="EMBL" id="SUB89492.1"/>
    </source>
</evidence>
<keyword evidence="3" id="KW-1185">Reference proteome</keyword>
<gene>
    <name evidence="1" type="ORF">HQ47_00570</name>
    <name evidence="2" type="ORF">NCTC11632_01602</name>
</gene>
<accession>A0A0A2EIV3</accession>
<reference evidence="2 4" key="2">
    <citation type="submission" date="2018-06" db="EMBL/GenBank/DDBJ databases">
        <authorList>
            <consortium name="Pathogen Informatics"/>
            <person name="Doyle S."/>
        </authorList>
    </citation>
    <scope>NUCLEOTIDE SEQUENCE [LARGE SCALE GENOMIC DNA]</scope>
    <source>
        <strain evidence="2 4">NCTC11632</strain>
    </source>
</reference>
<dbReference type="RefSeq" id="WP_025004230.1">
    <property type="nucleotide sequence ID" value="NZ_JASBZX010000011.1"/>
</dbReference>
<evidence type="ECO:0000313" key="4">
    <source>
        <dbReference type="Proteomes" id="UP000254156"/>
    </source>
</evidence>
<dbReference type="Pfam" id="PF19872">
    <property type="entry name" value="DUF6345"/>
    <property type="match status" value="1"/>
</dbReference>
<proteinExistence type="predicted"/>
<evidence type="ECO:0000313" key="1">
    <source>
        <dbReference type="EMBL" id="KGN76319.1"/>
    </source>
</evidence>
<dbReference type="eggNOG" id="ENOG502Z7J8">
    <property type="taxonomic scope" value="Bacteria"/>
</dbReference>
<dbReference type="InterPro" id="IPR045926">
    <property type="entry name" value="DUF6345"/>
</dbReference>
<dbReference type="AlphaFoldDB" id="A0A0A2EIV3"/>
<organism evidence="1 3">
    <name type="scientific">Porphyromonas macacae</name>
    <dbReference type="NCBI Taxonomy" id="28115"/>
    <lineage>
        <taxon>Bacteria</taxon>
        <taxon>Pseudomonadati</taxon>
        <taxon>Bacteroidota</taxon>
        <taxon>Bacteroidia</taxon>
        <taxon>Bacteroidales</taxon>
        <taxon>Porphyromonadaceae</taxon>
        <taxon>Porphyromonas</taxon>
    </lineage>
</organism>
<evidence type="ECO:0000313" key="3">
    <source>
        <dbReference type="Proteomes" id="UP000030103"/>
    </source>
</evidence>
<name>A0A0A2EIV3_9PORP</name>
<sequence>MSYKKFIDQNPFAPKEEAGVTGVNLGGTSGWYGACSIEDFLGNINDLRWTHEDVEDFLNYPTQFTPANFWYKDRGVGVWLYEEEYDNWQNRYGMDAVTVFYHAGHGDMDPDGTFWAPTGSIWNGRSWACSRNMAFANEELRYLFWSTCLGLRVNDGHSPIRTWSNPNKGGLRMIFGYDTVITDSRNYGKYFWQEWRKNRTFKDAFIETSWRISHNQTPVVCAMGRDYWEAKSRLVNERIFDWPSVSSYYWSWEWRVRSHKKKRKMMTQEPDNNNALILDPNMINDTLLSTMANKVGITQRTAASIKLDNIGNRIVGTKDIQVSLSGDGQLSFQLGKANYQNEKQIEEKNAVKIAESLISDLGLSRGVKLVQGTTYNSMLGGGSTKNEELLEPKVMETIIQFRQEHSGIESVNSEHGLISVAVDNDGKVTRVFSSLKPVVDERKQVEFGVNRKSASLKQNAKSREEQFQQKIDNIIGQTKISSKMSDKLADSLSSDDQAEMKPSVKIIDEKIGYDFSSNFAKPVHQREVEIQVGRFAKRYKLRVDL</sequence>
<protein>
    <submittedName>
        <fullName evidence="1">Uncharacterized protein</fullName>
    </submittedName>
</protein>